<evidence type="ECO:0000313" key="2">
    <source>
        <dbReference type="Proteomes" id="UP000828941"/>
    </source>
</evidence>
<gene>
    <name evidence="1" type="ORF">L6164_000248</name>
</gene>
<protein>
    <submittedName>
        <fullName evidence="1">Uncharacterized protein</fullName>
    </submittedName>
</protein>
<dbReference type="Proteomes" id="UP000828941">
    <property type="component" value="Chromosome 1"/>
</dbReference>
<proteinExistence type="predicted"/>
<dbReference type="EMBL" id="CM039426">
    <property type="protein sequence ID" value="KAI4356208.1"/>
    <property type="molecule type" value="Genomic_DNA"/>
</dbReference>
<reference evidence="1 2" key="1">
    <citation type="journal article" date="2022" name="DNA Res.">
        <title>Chromosomal-level genome assembly of the orchid tree Bauhinia variegata (Leguminosae; Cercidoideae) supports the allotetraploid origin hypothesis of Bauhinia.</title>
        <authorList>
            <person name="Zhong Y."/>
            <person name="Chen Y."/>
            <person name="Zheng D."/>
            <person name="Pang J."/>
            <person name="Liu Y."/>
            <person name="Luo S."/>
            <person name="Meng S."/>
            <person name="Qian L."/>
            <person name="Wei D."/>
            <person name="Dai S."/>
            <person name="Zhou R."/>
        </authorList>
    </citation>
    <scope>NUCLEOTIDE SEQUENCE [LARGE SCALE GENOMIC DNA]</scope>
    <source>
        <strain evidence="1">BV-YZ2020</strain>
    </source>
</reference>
<comment type="caution">
    <text evidence="1">The sequence shown here is derived from an EMBL/GenBank/DDBJ whole genome shotgun (WGS) entry which is preliminary data.</text>
</comment>
<name>A0ACB9Q663_BAUVA</name>
<sequence>MAKALVVVMPEIRHGLCTWHLMQNEIKHLGNLMKKRSHFLSDFKKCMYDYDQEVKFEEAWSELVIKFNVNENNWVKSMYAIKEKWAACHMKEAFTLGMRSTQLSESLNSNFKACMGPNVNVIQFFNHFERVVKEKRYNELICEYEARHKLARLSCRKFETIEILCCHALKVFEANDVKFVPDQYILNRWTRHARNGIIHDMKGNKVVEDPKLSSTRRYRQLCSTMIRLAAKDNKFLSQVEHGTSNLAHPVYEFLQTIRRHLPGQQFEEPLDDD</sequence>
<organism evidence="1 2">
    <name type="scientific">Bauhinia variegata</name>
    <name type="common">Purple orchid tree</name>
    <name type="synonym">Phanera variegata</name>
    <dbReference type="NCBI Taxonomy" id="167791"/>
    <lineage>
        <taxon>Eukaryota</taxon>
        <taxon>Viridiplantae</taxon>
        <taxon>Streptophyta</taxon>
        <taxon>Embryophyta</taxon>
        <taxon>Tracheophyta</taxon>
        <taxon>Spermatophyta</taxon>
        <taxon>Magnoliopsida</taxon>
        <taxon>eudicotyledons</taxon>
        <taxon>Gunneridae</taxon>
        <taxon>Pentapetalae</taxon>
        <taxon>rosids</taxon>
        <taxon>fabids</taxon>
        <taxon>Fabales</taxon>
        <taxon>Fabaceae</taxon>
        <taxon>Cercidoideae</taxon>
        <taxon>Cercideae</taxon>
        <taxon>Bauhiniinae</taxon>
        <taxon>Bauhinia</taxon>
    </lineage>
</organism>
<keyword evidence="2" id="KW-1185">Reference proteome</keyword>
<accession>A0ACB9Q663</accession>
<evidence type="ECO:0000313" key="1">
    <source>
        <dbReference type="EMBL" id="KAI4356208.1"/>
    </source>
</evidence>